<dbReference type="AlphaFoldDB" id="A0A285MCY2"/>
<evidence type="ECO:0000313" key="2">
    <source>
        <dbReference type="EMBL" id="SNY95042.1"/>
    </source>
</evidence>
<keyword evidence="3" id="KW-1185">Reference proteome</keyword>
<dbReference type="OrthoDB" id="9815205at2"/>
<dbReference type="EMBL" id="OBEH01000001">
    <property type="protein sequence ID" value="SNY95042.1"/>
    <property type="molecule type" value="Genomic_DNA"/>
</dbReference>
<evidence type="ECO:0000313" key="3">
    <source>
        <dbReference type="Proteomes" id="UP000219048"/>
    </source>
</evidence>
<accession>A0A285MCY2</accession>
<feature type="transmembrane region" description="Helical" evidence="1">
    <location>
        <begin position="136"/>
        <end position="166"/>
    </location>
</feature>
<keyword evidence="1" id="KW-1133">Transmembrane helix</keyword>
<feature type="transmembrane region" description="Helical" evidence="1">
    <location>
        <begin position="48"/>
        <end position="66"/>
    </location>
</feature>
<dbReference type="RefSeq" id="WP_097044383.1">
    <property type="nucleotide sequence ID" value="NZ_OBEH01000001.1"/>
</dbReference>
<protein>
    <submittedName>
        <fullName evidence="2">Uncharacterized protein</fullName>
    </submittedName>
</protein>
<name>A0A285MCY2_9FLAO</name>
<reference evidence="3" key="1">
    <citation type="submission" date="2017-09" db="EMBL/GenBank/DDBJ databases">
        <authorList>
            <person name="Varghese N."/>
            <person name="Submissions S."/>
        </authorList>
    </citation>
    <scope>NUCLEOTIDE SEQUENCE [LARGE SCALE GENOMIC DNA]</scope>
    <source>
        <strain evidence="3">DSM 25885</strain>
    </source>
</reference>
<proteinExistence type="predicted"/>
<keyword evidence="1" id="KW-0472">Membrane</keyword>
<dbReference type="Proteomes" id="UP000219048">
    <property type="component" value="Unassembled WGS sequence"/>
</dbReference>
<sequence length="176" mass="19829">MKSILTNKALAAVAAFILTSVFVLWEHFNGGVITHHLLAREDLPGVSNLWGLLTIPLLSWLTVFLVQKRREKKIKSELDIGDFENKVLKHFLGALIFGLIASLQWELNFDSILQYYILLPILVAFYKPVHLPECLLGFVIGMLFTFGGILPIIVGVVLLIICFLVNKLVQTLKNLF</sequence>
<feature type="transmembrane region" description="Helical" evidence="1">
    <location>
        <begin position="87"/>
        <end position="105"/>
    </location>
</feature>
<feature type="transmembrane region" description="Helical" evidence="1">
    <location>
        <begin position="9"/>
        <end position="28"/>
    </location>
</feature>
<gene>
    <name evidence="2" type="ORF">SAMN06265377_0708</name>
</gene>
<organism evidence="2 3">
    <name type="scientific">Flagellimonas pacifica</name>
    <dbReference type="NCBI Taxonomy" id="1247520"/>
    <lineage>
        <taxon>Bacteria</taxon>
        <taxon>Pseudomonadati</taxon>
        <taxon>Bacteroidota</taxon>
        <taxon>Flavobacteriia</taxon>
        <taxon>Flavobacteriales</taxon>
        <taxon>Flavobacteriaceae</taxon>
        <taxon>Flagellimonas</taxon>
    </lineage>
</organism>
<keyword evidence="1" id="KW-0812">Transmembrane</keyword>
<evidence type="ECO:0000256" key="1">
    <source>
        <dbReference type="SAM" id="Phobius"/>
    </source>
</evidence>